<dbReference type="SUPFAM" id="SSF52540">
    <property type="entry name" value="P-loop containing nucleoside triphosphate hydrolases"/>
    <property type="match status" value="1"/>
</dbReference>
<gene>
    <name evidence="2" type="ORF">ACFFRO_01215</name>
</gene>
<comment type="caution">
    <text evidence="2">The sequence shown here is derived from an EMBL/GenBank/DDBJ whole genome shotgun (WGS) entry which is preliminary data.</text>
</comment>
<dbReference type="InterPro" id="IPR027417">
    <property type="entry name" value="P-loop_NTPase"/>
</dbReference>
<reference evidence="2 3" key="1">
    <citation type="submission" date="2024-09" db="EMBL/GenBank/DDBJ databases">
        <authorList>
            <person name="Sun Q."/>
            <person name="Mori K."/>
        </authorList>
    </citation>
    <scope>NUCLEOTIDE SEQUENCE [LARGE SCALE GENOMIC DNA]</scope>
    <source>
        <strain evidence="2 3">JCM 10918</strain>
    </source>
</reference>
<organism evidence="2 3">
    <name type="scientific">Streptomyces thermocoprophilus</name>
    <dbReference type="NCBI Taxonomy" id="78356"/>
    <lineage>
        <taxon>Bacteria</taxon>
        <taxon>Bacillati</taxon>
        <taxon>Actinomycetota</taxon>
        <taxon>Actinomycetes</taxon>
        <taxon>Kitasatosporales</taxon>
        <taxon>Streptomycetaceae</taxon>
        <taxon>Streptomyces</taxon>
    </lineage>
</organism>
<dbReference type="EMBL" id="JBHMAR010000001">
    <property type="protein sequence ID" value="MFB9733780.1"/>
    <property type="molecule type" value="Genomic_DNA"/>
</dbReference>
<feature type="region of interest" description="Disordered" evidence="1">
    <location>
        <begin position="79"/>
        <end position="100"/>
    </location>
</feature>
<feature type="region of interest" description="Disordered" evidence="1">
    <location>
        <begin position="320"/>
        <end position="340"/>
    </location>
</feature>
<evidence type="ECO:0000313" key="3">
    <source>
        <dbReference type="Proteomes" id="UP001589703"/>
    </source>
</evidence>
<dbReference type="Proteomes" id="UP001589703">
    <property type="component" value="Unassembled WGS sequence"/>
</dbReference>
<proteinExistence type="predicted"/>
<evidence type="ECO:0000313" key="2">
    <source>
        <dbReference type="EMBL" id="MFB9733780.1"/>
    </source>
</evidence>
<protein>
    <submittedName>
        <fullName evidence="2">ATP-binding protein</fullName>
    </submittedName>
</protein>
<accession>A0ABV5V7P9</accession>
<name>A0ABV5V7P9_9ACTN</name>
<keyword evidence="2" id="KW-0067">ATP-binding</keyword>
<evidence type="ECO:0000256" key="1">
    <source>
        <dbReference type="SAM" id="MobiDB-lite"/>
    </source>
</evidence>
<dbReference type="RefSeq" id="WP_247469783.1">
    <property type="nucleotide sequence ID" value="NZ_JBHMAR010000001.1"/>
</dbReference>
<keyword evidence="2" id="KW-0547">Nucleotide-binding</keyword>
<keyword evidence="3" id="KW-1185">Reference proteome</keyword>
<dbReference type="GO" id="GO:0005524">
    <property type="term" value="F:ATP binding"/>
    <property type="evidence" value="ECO:0007669"/>
    <property type="project" value="UniProtKB-KW"/>
</dbReference>
<sequence length="340" mass="38218">MPLAPWYIQGHETLWVDIDSTPEALKTFRERLIPMVHRIRPGSEGHGHLVVVSGSSGTGKTSLLHRCVHELVQLLDGEPAGIGDDGDASGSGQPPLWKRRPPARSAFIVTLDGSGNDGHGIGSRPGRTPLVPQFDMVVERVFRVVAAELGHQPGFVTGVDEPFLTWRALTDRLEVLGRRLVVIVPHIPWNDADLSRRFLRFCHDRASRGVVFFVETTHTGVEDDLAIFGERERKSITHIQTHQLRADDWAKYLELWMALRDVPAPTIDIDEDVLEYRPEPWALASISTLQDCLRRVVEDALRHNAGHLRRDHVATWFQENRPSPDDFARTPGALRRGTTR</sequence>